<feature type="domain" description="EGF-like" evidence="17">
    <location>
        <begin position="280"/>
        <end position="316"/>
    </location>
</feature>
<evidence type="ECO:0000256" key="2">
    <source>
        <dbReference type="ARBA" id="ARBA00022473"/>
    </source>
</evidence>
<dbReference type="PRINTS" id="PR01983">
    <property type="entry name" value="NOTCH"/>
</dbReference>
<dbReference type="InterPro" id="IPR009030">
    <property type="entry name" value="Growth_fac_rcpt_cys_sf"/>
</dbReference>
<feature type="disulfide bond" evidence="13">
    <location>
        <begin position="229"/>
        <end position="238"/>
    </location>
</feature>
<dbReference type="FunFam" id="2.10.25.10:FF:000472">
    <property type="entry name" value="Uncharacterized protein, isoform A"/>
    <property type="match status" value="2"/>
</dbReference>
<dbReference type="PANTHER" id="PTHR12916:SF4">
    <property type="entry name" value="UNINFLATABLE, ISOFORM C"/>
    <property type="match status" value="1"/>
</dbReference>
<dbReference type="FunFam" id="2.10.25.10:FF:000247">
    <property type="entry name" value="Delta/notch like EGF repeat containing"/>
    <property type="match status" value="1"/>
</dbReference>
<keyword evidence="8" id="KW-0914">Notch signaling pathway</keyword>
<dbReference type="Pfam" id="PF12661">
    <property type="entry name" value="hEGF"/>
    <property type="match status" value="2"/>
</dbReference>
<dbReference type="PRINTS" id="PR00010">
    <property type="entry name" value="EGFBLOOD"/>
</dbReference>
<feature type="disulfide bond" evidence="13">
    <location>
        <begin position="396"/>
        <end position="405"/>
    </location>
</feature>
<feature type="disulfide bond" evidence="13">
    <location>
        <begin position="150"/>
        <end position="159"/>
    </location>
</feature>
<feature type="compositionally biased region" description="Polar residues" evidence="15">
    <location>
        <begin position="1508"/>
        <end position="1521"/>
    </location>
</feature>
<evidence type="ECO:0000256" key="14">
    <source>
        <dbReference type="PROSITE-ProRule" id="PRU00302"/>
    </source>
</evidence>
<keyword evidence="14" id="KW-0768">Sushi</keyword>
<keyword evidence="7" id="KW-0106">Calcium</keyword>
<dbReference type="InterPro" id="IPR013320">
    <property type="entry name" value="ConA-like_dom_sf"/>
</dbReference>
<feature type="disulfide bond" evidence="13">
    <location>
        <begin position="268"/>
        <end position="277"/>
    </location>
</feature>
<evidence type="ECO:0000256" key="12">
    <source>
        <dbReference type="ARBA" id="ARBA00023180"/>
    </source>
</evidence>
<dbReference type="GO" id="GO:0016020">
    <property type="term" value="C:membrane"/>
    <property type="evidence" value="ECO:0007669"/>
    <property type="project" value="UniProtKB-SubCell"/>
</dbReference>
<proteinExistence type="predicted"/>
<dbReference type="GO" id="GO:0007219">
    <property type="term" value="P:Notch signaling pathway"/>
    <property type="evidence" value="ECO:0007669"/>
    <property type="project" value="UniProtKB-KW"/>
</dbReference>
<organism evidence="20 21">
    <name type="scientific">Heterodera schachtii</name>
    <name type="common">Sugarbeet cyst nematode worm</name>
    <name type="synonym">Tylenchus schachtii</name>
    <dbReference type="NCBI Taxonomy" id="97005"/>
    <lineage>
        <taxon>Eukaryota</taxon>
        <taxon>Metazoa</taxon>
        <taxon>Ecdysozoa</taxon>
        <taxon>Nematoda</taxon>
        <taxon>Chromadorea</taxon>
        <taxon>Rhabditida</taxon>
        <taxon>Tylenchina</taxon>
        <taxon>Tylenchomorpha</taxon>
        <taxon>Tylenchoidea</taxon>
        <taxon>Heteroderidae</taxon>
        <taxon>Heteroderinae</taxon>
        <taxon>Heterodera</taxon>
    </lineage>
</organism>
<dbReference type="Gene3D" id="2.10.50.10">
    <property type="entry name" value="Tumor Necrosis Factor Receptor, subunit A, domain 2"/>
    <property type="match status" value="3"/>
</dbReference>
<feature type="region of interest" description="Disordered" evidence="15">
    <location>
        <begin position="1424"/>
        <end position="1521"/>
    </location>
</feature>
<dbReference type="SUPFAM" id="SSF57184">
    <property type="entry name" value="Growth factor receptor domain"/>
    <property type="match status" value="4"/>
</dbReference>
<keyword evidence="2" id="KW-0217">Developmental protein</keyword>
<feature type="domain" description="HYR" evidence="18">
    <location>
        <begin position="692"/>
        <end position="778"/>
    </location>
</feature>
<feature type="compositionally biased region" description="Polar residues" evidence="15">
    <location>
        <begin position="1460"/>
        <end position="1469"/>
    </location>
</feature>
<dbReference type="SMART" id="SM00181">
    <property type="entry name" value="EGF"/>
    <property type="match status" value="13"/>
</dbReference>
<feature type="compositionally biased region" description="Polar residues" evidence="15">
    <location>
        <begin position="930"/>
        <end position="940"/>
    </location>
</feature>
<dbReference type="GO" id="GO:0071944">
    <property type="term" value="C:cell periphery"/>
    <property type="evidence" value="ECO:0007669"/>
    <property type="project" value="UniProtKB-ARBA"/>
</dbReference>
<sequence>MEVKCFDWAGSYDCADSPCALGAKCHDLVNDFECECPHGFSGKRCQIKDNLCDPNPCLNAGQCVDTLFDRHCVCRQGWTGAFCEQELNECEQNPCKNGATCRDLENGFECECAPGFHGFQCQYMVDHCAVSPCRNNGTCVNRGPTYECQCRLGFDGIHCEHNLNECETMSPCDATGTERCEDIVNGYRCHCRPGYAGTLCERHVNQCESAPCANNGTCVDLGAGFQCDCSPGWKGQRCEQMESVCEERKPCQNDGRCVQLVDDYFCVCPEGVSGKNCELAPNRCLGEPCRNGGVCGDFGSHSECACPQGFGGPGCQYRLDVCRAGTCRNGGTCVEVEDHQQQTTALSEGGPRGFKCICPPGFTGNECETDIDECRPSPCPMAAQCVDLVNGFHCKCPFNMTGANCEKRIDPDFDLRFIESAQQPSRAALSIPFRFTSASLTLSIWVRFEHGAWRGGRSIQPQRAPAVFFGLFNSENPNQPSNLTELIRISADALLVRLFPDKEMAPLVLHFPAHQRPDSGHAWNNLVFTWNSQQGAYSLVWNAIRLYVGEGYGRGKLLDINAWVSLGDQLLDDVLPIADKKATTNTVAAPATKFNGWITRVNMWTRVLDFEQDIPTIVQHCQGSPVLFDGLVLRFANFDRIEGKVERVGKSTCGRSEMPCRSANNWSLSAAKCPVGENGAAGRGAAFDEDDGEHGPPMVEVEGCPEDLFVETSEKETNISWQEPNFVSTRPAVEIVRVEQNVKPGQVFTTGHFSALYVAFDNRSVPLAMCRFSIHVVRQFCAEPEPPVNGVQQCEHWGPALRFRACSVRCHPGHAFSMRPAVFYSCADNGEWRPNEAGQKPFRYPQCTRTAFAEHLARINLNYPQLSLCNPSGKAMLVEKLLQRIGELDAKWHICERNDENGDCSGVEVHVHCQEGLPPMPFRRSKRQTAETSAHSSEEANFSVSIDVPIRSANVADPNGNSHQLREPTDVIREEALEHGLFSLEQVLPNGRPDLRAFSVEDAFRCPSGFVLLNDSCVPCAPGTFFFIPTGQCQLCPIGQFQPIEGQNVCEKCPADRPVTVGMGAIGQNDCKVRCSPGHHLDIFTGICESCGFGFFQSEAGATECVPCGIGKTTLEKNTTSEEQCRDECPDGEQLTAGGSCQACPLGAYRTKGRHKQCVECPAGTTTEETGAISSEACNTPKCQPGQFLVVSEKRCELCPRGTFQEQPLQKQCKKCPSAYNTAKEGATLESQCYSTDQCALGQDNCSWNAQCFDLPDDGDVPSWRCVCNPGFRGNGVNCTDACLNFCLNDGICRKNRLGHVECQCKENFSGERCEIRFQPRSQKLAYWTGSIVSVVFLLIIIVVVIWMISLRFNRSSSSEAKFMSSLEKPSVFSSVQPDSPLASNFLYGRAPPRLAIDRSHSSSLAGSIRPPIGLYYEDEQPYEQSAGGGTLPRGAARHLRGGSQSQEARSMFLGGPDGSDSSTVQLNNALVPPGSRSPAGAESESDQSPGGADSNFSATRELEQRLRNVQQHMYRPNNEQ</sequence>
<accession>A0ABD2JK98</accession>
<evidence type="ECO:0000256" key="11">
    <source>
        <dbReference type="ARBA" id="ARBA00023157"/>
    </source>
</evidence>
<dbReference type="FunFam" id="2.10.25.10:FF:000061">
    <property type="entry name" value="Delta-like protein"/>
    <property type="match status" value="1"/>
</dbReference>
<feature type="domain" description="EGF-like" evidence="17">
    <location>
        <begin position="1280"/>
        <end position="1315"/>
    </location>
</feature>
<feature type="domain" description="EGF-like" evidence="17">
    <location>
        <begin position="203"/>
        <end position="239"/>
    </location>
</feature>
<feature type="domain" description="EGF-like" evidence="17">
    <location>
        <begin position="86"/>
        <end position="122"/>
    </location>
</feature>
<keyword evidence="9 16" id="KW-1133">Transmembrane helix</keyword>
<dbReference type="Pfam" id="PF02494">
    <property type="entry name" value="HYR"/>
    <property type="match status" value="1"/>
</dbReference>
<dbReference type="Pfam" id="PF00008">
    <property type="entry name" value="EGF"/>
    <property type="match status" value="6"/>
</dbReference>
<keyword evidence="4 16" id="KW-0812">Transmembrane</keyword>
<evidence type="ECO:0000256" key="6">
    <source>
        <dbReference type="ARBA" id="ARBA00022737"/>
    </source>
</evidence>
<dbReference type="GO" id="GO:0007399">
    <property type="term" value="P:nervous system development"/>
    <property type="evidence" value="ECO:0007669"/>
    <property type="project" value="UniProtKB-ARBA"/>
</dbReference>
<feature type="disulfide bond" evidence="13">
    <location>
        <begin position="36"/>
        <end position="45"/>
    </location>
</feature>
<feature type="disulfide bond" evidence="13">
    <location>
        <begin position="74"/>
        <end position="83"/>
    </location>
</feature>
<comment type="caution">
    <text evidence="13">Lacks conserved residue(s) required for the propagation of feature annotation.</text>
</comment>
<dbReference type="InterPro" id="IPR001881">
    <property type="entry name" value="EGF-like_Ca-bd_dom"/>
</dbReference>
<dbReference type="InterPro" id="IPR000436">
    <property type="entry name" value="Sushi_SCR_CCP_dom"/>
</dbReference>
<dbReference type="SUPFAM" id="SSF57196">
    <property type="entry name" value="EGF/Laminin"/>
    <property type="match status" value="3"/>
</dbReference>
<name>A0ABD2JK98_HETSC</name>
<dbReference type="PROSITE" id="PS50825">
    <property type="entry name" value="HYR"/>
    <property type="match status" value="1"/>
</dbReference>
<evidence type="ECO:0000313" key="21">
    <source>
        <dbReference type="Proteomes" id="UP001620645"/>
    </source>
</evidence>
<feature type="disulfide bond" evidence="13">
    <location>
        <begin position="1283"/>
        <end position="1293"/>
    </location>
</feature>
<evidence type="ECO:0000256" key="4">
    <source>
        <dbReference type="ARBA" id="ARBA00022692"/>
    </source>
</evidence>
<dbReference type="PROSITE" id="PS01187">
    <property type="entry name" value="EGF_CA"/>
    <property type="match status" value="3"/>
</dbReference>
<feature type="disulfide bond" evidence="13">
    <location>
        <begin position="358"/>
        <end position="367"/>
    </location>
</feature>
<evidence type="ECO:0000256" key="16">
    <source>
        <dbReference type="SAM" id="Phobius"/>
    </source>
</evidence>
<comment type="subcellular location">
    <subcellularLocation>
        <location evidence="1">Membrane</location>
        <topology evidence="1">Single-pass type I membrane protein</topology>
    </subcellularLocation>
</comment>
<evidence type="ECO:0000256" key="13">
    <source>
        <dbReference type="PROSITE-ProRule" id="PRU00076"/>
    </source>
</evidence>
<keyword evidence="12" id="KW-0325">Glycoprotein</keyword>
<gene>
    <name evidence="20" type="ORF">niasHS_007299</name>
</gene>
<dbReference type="SMART" id="SM00179">
    <property type="entry name" value="EGF_CA"/>
    <property type="match status" value="10"/>
</dbReference>
<evidence type="ECO:0000259" key="18">
    <source>
        <dbReference type="PROSITE" id="PS50825"/>
    </source>
</evidence>
<feature type="region of interest" description="Disordered" evidence="15">
    <location>
        <begin position="920"/>
        <end position="940"/>
    </location>
</feature>
<keyword evidence="21" id="KW-1185">Reference proteome</keyword>
<reference evidence="20 21" key="1">
    <citation type="submission" date="2024-10" db="EMBL/GenBank/DDBJ databases">
        <authorList>
            <person name="Kim D."/>
        </authorList>
    </citation>
    <scope>NUCLEOTIDE SEQUENCE [LARGE SCALE GENOMIC DNA]</scope>
    <source>
        <strain evidence="20">Taebaek</strain>
    </source>
</reference>
<dbReference type="FunFam" id="2.10.25.10:FF:000173">
    <property type="entry name" value="Neurogenic locus notch protein 2"/>
    <property type="match status" value="1"/>
</dbReference>
<feature type="transmembrane region" description="Helical" evidence="16">
    <location>
        <begin position="1325"/>
        <end position="1349"/>
    </location>
</feature>
<keyword evidence="3 13" id="KW-0245">EGF-like domain</keyword>
<dbReference type="InterPro" id="IPR003410">
    <property type="entry name" value="HYR_dom"/>
</dbReference>
<dbReference type="PROSITE" id="PS00010">
    <property type="entry name" value="ASX_HYDROXYL"/>
    <property type="match status" value="6"/>
</dbReference>
<dbReference type="FunFam" id="2.10.25.10:FF:000146">
    <property type="entry name" value="Putative neurogenic locus notch"/>
    <property type="match status" value="1"/>
</dbReference>
<dbReference type="PROSITE" id="PS50026">
    <property type="entry name" value="EGF_3"/>
    <property type="match status" value="11"/>
</dbReference>
<evidence type="ECO:0000256" key="10">
    <source>
        <dbReference type="ARBA" id="ARBA00023136"/>
    </source>
</evidence>
<evidence type="ECO:0000259" key="19">
    <source>
        <dbReference type="PROSITE" id="PS50923"/>
    </source>
</evidence>
<dbReference type="PROSITE" id="PS50923">
    <property type="entry name" value="SUSHI"/>
    <property type="match status" value="1"/>
</dbReference>
<dbReference type="Proteomes" id="UP001620645">
    <property type="component" value="Unassembled WGS sequence"/>
</dbReference>
<feature type="domain" description="EGF-like" evidence="17">
    <location>
        <begin position="48"/>
        <end position="84"/>
    </location>
</feature>
<dbReference type="Pfam" id="PF07699">
    <property type="entry name" value="Ephrin_rec_like"/>
    <property type="match status" value="4"/>
</dbReference>
<comment type="caution">
    <text evidence="20">The sequence shown here is derived from an EMBL/GenBank/DDBJ whole genome shotgun (WGS) entry which is preliminary data.</text>
</comment>
<evidence type="ECO:0000256" key="15">
    <source>
        <dbReference type="SAM" id="MobiDB-lite"/>
    </source>
</evidence>
<evidence type="ECO:0000256" key="8">
    <source>
        <dbReference type="ARBA" id="ARBA00022976"/>
    </source>
</evidence>
<dbReference type="FunFam" id="2.10.25.10:FF:000066">
    <property type="entry name" value="FAT atypical cadherin 4"/>
    <property type="match status" value="1"/>
</dbReference>
<evidence type="ECO:0000256" key="3">
    <source>
        <dbReference type="ARBA" id="ARBA00022536"/>
    </source>
</evidence>
<keyword evidence="11 13" id="KW-1015">Disulfide bond</keyword>
<feature type="disulfide bond" evidence="13">
    <location>
        <begin position="191"/>
        <end position="200"/>
    </location>
</feature>
<dbReference type="PROSITE" id="PS01186">
    <property type="entry name" value="EGF_2"/>
    <property type="match status" value="8"/>
</dbReference>
<evidence type="ECO:0000256" key="5">
    <source>
        <dbReference type="ARBA" id="ARBA00022729"/>
    </source>
</evidence>
<dbReference type="GO" id="GO:0120025">
    <property type="term" value="C:plasma membrane bounded cell projection"/>
    <property type="evidence" value="ECO:0007669"/>
    <property type="project" value="UniProtKB-ARBA"/>
</dbReference>
<feature type="disulfide bond" evidence="13">
    <location>
        <begin position="1305"/>
        <end position="1314"/>
    </location>
</feature>
<dbReference type="InterPro" id="IPR011641">
    <property type="entry name" value="Tyr-kin_ephrin_A/B_rcpt-like"/>
</dbReference>
<evidence type="ECO:0000259" key="17">
    <source>
        <dbReference type="PROSITE" id="PS50026"/>
    </source>
</evidence>
<evidence type="ECO:0000256" key="7">
    <source>
        <dbReference type="ARBA" id="ARBA00022837"/>
    </source>
</evidence>
<evidence type="ECO:0000313" key="20">
    <source>
        <dbReference type="EMBL" id="KAL3090924.1"/>
    </source>
</evidence>
<dbReference type="Gene3D" id="2.10.25.10">
    <property type="entry name" value="Laminin"/>
    <property type="match status" value="12"/>
</dbReference>
<dbReference type="InterPro" id="IPR018097">
    <property type="entry name" value="EGF_Ca-bd_CS"/>
</dbReference>
<protein>
    <submittedName>
        <fullName evidence="20">Uncharacterized protein</fullName>
    </submittedName>
</protein>
<dbReference type="Gene3D" id="2.60.120.200">
    <property type="match status" value="1"/>
</dbReference>
<feature type="domain" description="EGF-like" evidence="17">
    <location>
        <begin position="10"/>
        <end position="46"/>
    </location>
</feature>
<evidence type="ECO:0000256" key="1">
    <source>
        <dbReference type="ARBA" id="ARBA00004479"/>
    </source>
</evidence>
<dbReference type="InterPro" id="IPR013032">
    <property type="entry name" value="EGF-like_CS"/>
</dbReference>
<dbReference type="SMART" id="SM01411">
    <property type="entry name" value="Ephrin_rec_like"/>
    <property type="match status" value="4"/>
</dbReference>
<feature type="domain" description="EGF-like" evidence="17">
    <location>
        <begin position="124"/>
        <end position="160"/>
    </location>
</feature>
<keyword evidence="5" id="KW-0732">Signal</keyword>
<dbReference type="SUPFAM" id="SSF49899">
    <property type="entry name" value="Concanavalin A-like lectins/glucanases"/>
    <property type="match status" value="1"/>
</dbReference>
<dbReference type="PANTHER" id="PTHR12916">
    <property type="entry name" value="CYTOCHROME C OXIDASE POLYPEPTIDE VIC-2"/>
    <property type="match status" value="1"/>
</dbReference>
<feature type="disulfide bond" evidence="13">
    <location>
        <begin position="306"/>
        <end position="315"/>
    </location>
</feature>
<feature type="domain" description="EGF-like" evidence="17">
    <location>
        <begin position="241"/>
        <end position="278"/>
    </location>
</feature>
<feature type="domain" description="EGF-like" evidence="17">
    <location>
        <begin position="162"/>
        <end position="201"/>
    </location>
</feature>
<keyword evidence="10 16" id="KW-0472">Membrane</keyword>
<evidence type="ECO:0000256" key="9">
    <source>
        <dbReference type="ARBA" id="ARBA00022989"/>
    </source>
</evidence>
<dbReference type="InterPro" id="IPR000742">
    <property type="entry name" value="EGF"/>
</dbReference>
<dbReference type="CDD" id="cd00054">
    <property type="entry name" value="EGF_CA"/>
    <property type="match status" value="9"/>
</dbReference>
<dbReference type="PROSITE" id="PS00022">
    <property type="entry name" value="EGF_1"/>
    <property type="match status" value="11"/>
</dbReference>
<keyword evidence="6" id="KW-0677">Repeat</keyword>
<feature type="domain" description="EGF-like" evidence="17">
    <location>
        <begin position="370"/>
        <end position="406"/>
    </location>
</feature>
<feature type="disulfide bond" evidence="13">
    <location>
        <begin position="172"/>
        <end position="189"/>
    </location>
</feature>
<feature type="domain" description="Sushi" evidence="19">
    <location>
        <begin position="779"/>
        <end position="849"/>
    </location>
</feature>
<feature type="domain" description="EGF-like" evidence="17">
    <location>
        <begin position="318"/>
        <end position="368"/>
    </location>
</feature>
<dbReference type="EMBL" id="JBICCN010000138">
    <property type="protein sequence ID" value="KAL3090924.1"/>
    <property type="molecule type" value="Genomic_DNA"/>
</dbReference>
<feature type="disulfide bond" evidence="13">
    <location>
        <begin position="112"/>
        <end position="121"/>
    </location>
</feature>
<dbReference type="InterPro" id="IPR000152">
    <property type="entry name" value="EGF-type_Asp/Asn_hydroxyl_site"/>
</dbReference>